<evidence type="ECO:0000313" key="2">
    <source>
        <dbReference type="RefSeq" id="XP_016924200.2"/>
    </source>
</evidence>
<protein>
    <submittedName>
        <fullName evidence="2">Uncharacterized protein</fullName>
    </submittedName>
</protein>
<dbReference type="AlphaFoldDB" id="A0AB39YY83"/>
<evidence type="ECO:0000313" key="1">
    <source>
        <dbReference type="Proteomes" id="UP001652628"/>
    </source>
</evidence>
<name>A0AB39YY83_DROSZ</name>
<keyword evidence="1" id="KW-1185">Reference proteome</keyword>
<proteinExistence type="predicted"/>
<dbReference type="Proteomes" id="UP001652628">
    <property type="component" value="Chromosome X"/>
</dbReference>
<accession>A0AB39YY83</accession>
<dbReference type="GeneID" id="108005431"/>
<organism evidence="1 2">
    <name type="scientific">Drosophila suzukii</name>
    <name type="common">Spotted-wing drosophila fruit fly</name>
    <dbReference type="NCBI Taxonomy" id="28584"/>
    <lineage>
        <taxon>Eukaryota</taxon>
        <taxon>Metazoa</taxon>
        <taxon>Ecdysozoa</taxon>
        <taxon>Arthropoda</taxon>
        <taxon>Hexapoda</taxon>
        <taxon>Insecta</taxon>
        <taxon>Pterygota</taxon>
        <taxon>Neoptera</taxon>
        <taxon>Endopterygota</taxon>
        <taxon>Diptera</taxon>
        <taxon>Brachycera</taxon>
        <taxon>Muscomorpha</taxon>
        <taxon>Ephydroidea</taxon>
        <taxon>Drosophilidae</taxon>
        <taxon>Drosophila</taxon>
        <taxon>Sophophora</taxon>
    </lineage>
</organism>
<reference evidence="2" key="1">
    <citation type="submission" date="2025-08" db="UniProtKB">
        <authorList>
            <consortium name="RefSeq"/>
        </authorList>
    </citation>
    <scope>IDENTIFICATION</scope>
</reference>
<dbReference type="RefSeq" id="XP_016924200.2">
    <property type="nucleotide sequence ID" value="XM_017068711.4"/>
</dbReference>
<sequence>MPVLKLASFFTKFFPSKRVRCIEVERRRQLLKCREQLNNRKMSKTPRVDFRAEPIVLPMPQNMIKGKLRGKQVIGSFQLKVERDPLTERLEITATLPSPRLPPETDPSPQEEQLYELYVCSSQGQLLARMPFLESDYRRAAHQAIESMSSSPSFLKFPRINPNCIPF</sequence>
<gene>
    <name evidence="2" type="primary">LOC108005431</name>
</gene>